<dbReference type="VEuPathDB" id="MicrosporidiaDB:H312_02397"/>
<feature type="transmembrane region" description="Helical" evidence="1">
    <location>
        <begin position="28"/>
        <end position="49"/>
    </location>
</feature>
<gene>
    <name evidence="2" type="ORF">H312_02397</name>
</gene>
<protein>
    <submittedName>
        <fullName evidence="2">Uncharacterized protein</fullName>
    </submittedName>
</protein>
<reference evidence="3" key="1">
    <citation type="submission" date="2013-02" db="EMBL/GenBank/DDBJ databases">
        <authorList>
            <consortium name="The Broad Institute Genome Sequencing Platform"/>
            <person name="Cuomo C."/>
            <person name="Becnel J."/>
            <person name="Sanscrainte N."/>
            <person name="Walker B."/>
            <person name="Young S.K."/>
            <person name="Zeng Q."/>
            <person name="Gargeya S."/>
            <person name="Fitzgerald M."/>
            <person name="Haas B."/>
            <person name="Abouelleil A."/>
            <person name="Alvarado L."/>
            <person name="Arachchi H.M."/>
            <person name="Berlin A.M."/>
            <person name="Chapman S.B."/>
            <person name="Dewar J."/>
            <person name="Goldberg J."/>
            <person name="Griggs A."/>
            <person name="Gujja S."/>
            <person name="Hansen M."/>
            <person name="Howarth C."/>
            <person name="Imamovic A."/>
            <person name="Larimer J."/>
            <person name="McCowan C."/>
            <person name="Murphy C."/>
            <person name="Neiman D."/>
            <person name="Pearson M."/>
            <person name="Priest M."/>
            <person name="Roberts A."/>
            <person name="Saif S."/>
            <person name="Shea T."/>
            <person name="Sisk P."/>
            <person name="Sykes S."/>
            <person name="Wortman J."/>
            <person name="Nusbaum C."/>
            <person name="Birren B."/>
        </authorList>
    </citation>
    <scope>NUCLEOTIDE SEQUENCE [LARGE SCALE GENOMIC DNA]</scope>
    <source>
        <strain evidence="3">PRA339</strain>
    </source>
</reference>
<keyword evidence="1" id="KW-0472">Membrane</keyword>
<reference evidence="2 3" key="2">
    <citation type="submission" date="2014-03" db="EMBL/GenBank/DDBJ databases">
        <title>The Genome Sequence of Anncaliia algerae insect isolate PRA339.</title>
        <authorList>
            <consortium name="The Broad Institute Genome Sequencing Platform"/>
            <consortium name="The Broad Institute Genome Sequencing Center for Infectious Disease"/>
            <person name="Cuomo C."/>
            <person name="Becnel J."/>
            <person name="Sanscrainte N."/>
            <person name="Walker B."/>
            <person name="Young S.K."/>
            <person name="Zeng Q."/>
            <person name="Gargeya S."/>
            <person name="Fitzgerald M."/>
            <person name="Haas B."/>
            <person name="Abouelleil A."/>
            <person name="Alvarado L."/>
            <person name="Arachchi H.M."/>
            <person name="Berlin A.M."/>
            <person name="Chapman S.B."/>
            <person name="Dewar J."/>
            <person name="Goldberg J."/>
            <person name="Griggs A."/>
            <person name="Gujja S."/>
            <person name="Hansen M."/>
            <person name="Howarth C."/>
            <person name="Imamovic A."/>
            <person name="Larimer J."/>
            <person name="McCowan C."/>
            <person name="Murphy C."/>
            <person name="Neiman D."/>
            <person name="Pearson M."/>
            <person name="Priest M."/>
            <person name="Roberts A."/>
            <person name="Saif S."/>
            <person name="Shea T."/>
            <person name="Sisk P."/>
            <person name="Sykes S."/>
            <person name="Wortman J."/>
            <person name="Nusbaum C."/>
            <person name="Birren B."/>
        </authorList>
    </citation>
    <scope>NUCLEOTIDE SEQUENCE [LARGE SCALE GENOMIC DNA]</scope>
    <source>
        <strain evidence="2 3">PRA339</strain>
    </source>
</reference>
<proteinExistence type="predicted"/>
<dbReference type="HOGENOM" id="CLU_2235939_0_0_1"/>
<dbReference type="AlphaFoldDB" id="A0A059EZC1"/>
<accession>A0A059EZC1</accession>
<evidence type="ECO:0000313" key="3">
    <source>
        <dbReference type="Proteomes" id="UP000030655"/>
    </source>
</evidence>
<name>A0A059EZC1_9MICR</name>
<keyword evidence="1" id="KW-1133">Transmembrane helix</keyword>
<organism evidence="2 3">
    <name type="scientific">Anncaliia algerae PRA339</name>
    <dbReference type="NCBI Taxonomy" id="1288291"/>
    <lineage>
        <taxon>Eukaryota</taxon>
        <taxon>Fungi</taxon>
        <taxon>Fungi incertae sedis</taxon>
        <taxon>Microsporidia</taxon>
        <taxon>Tubulinosematoidea</taxon>
        <taxon>Tubulinosematidae</taxon>
        <taxon>Anncaliia</taxon>
    </lineage>
</organism>
<evidence type="ECO:0000313" key="2">
    <source>
        <dbReference type="EMBL" id="KCZ80217.1"/>
    </source>
</evidence>
<keyword evidence="1" id="KW-0812">Transmembrane</keyword>
<dbReference type="EMBL" id="KK365195">
    <property type="protein sequence ID" value="KCZ80217.1"/>
    <property type="molecule type" value="Genomic_DNA"/>
</dbReference>
<keyword evidence="3" id="KW-1185">Reference proteome</keyword>
<dbReference type="Proteomes" id="UP000030655">
    <property type="component" value="Unassembled WGS sequence"/>
</dbReference>
<evidence type="ECO:0000256" key="1">
    <source>
        <dbReference type="SAM" id="Phobius"/>
    </source>
</evidence>
<sequence>MIYFKTLKFFFLVFKKFYLGIQSGHKVLFNYLVLFLLIFRIMYFFLFGLKTSLYNCKIKNFFEENFLLLIIYLSKSCNYNPCKYSCHLFILLIWGYFIRFNKSEK</sequence>